<keyword evidence="3" id="KW-1185">Reference proteome</keyword>
<evidence type="ECO:0000313" key="3">
    <source>
        <dbReference type="Proteomes" id="UP000464314"/>
    </source>
</evidence>
<keyword evidence="1" id="KW-0732">Signal</keyword>
<accession>A0A6P1TPU4</accession>
<proteinExistence type="predicted"/>
<organism evidence="2 3">
    <name type="scientific">Anaerocolumna sedimenticola</name>
    <dbReference type="NCBI Taxonomy" id="2696063"/>
    <lineage>
        <taxon>Bacteria</taxon>
        <taxon>Bacillati</taxon>
        <taxon>Bacillota</taxon>
        <taxon>Clostridia</taxon>
        <taxon>Lachnospirales</taxon>
        <taxon>Lachnospiraceae</taxon>
        <taxon>Anaerocolumna</taxon>
    </lineage>
</organism>
<sequence>MKRRILSFFICLILINVSFFASNHVKAVKASETIISAENAKKLAIAQVNSDKLSNKESFKDNIHISKMDSLFDLDGIISAYLFQFEDPDKTPSGYMIVGASRDHLPIIEYAYEGSCFLERAKQFIVKNEYLTESSINYYYTGGLDYYIGKNKDSYIYRVSANGIDKIKRSEINSSEIAEFNNSGKDEVNLMWNNLENNVKENNINNNLNDNIVFKEGKYKSAYTAVNSLTVKDNASVSYTTIYDQKMVYTQLSGAVCGFNLLKYWNKQDSKYYRLIQNLNYVFYDLYDDMCIAENTTTYPEDYRNVMEEYFKDHADGYSSSAYYSFNVSWDRITDEINSNYPVSVIFKGNDLIISQYVLGVGYKEYTNGTNNYRYILIADGLENKATRYVNYYTEYKTGGGVGAIRLRPY</sequence>
<evidence type="ECO:0000256" key="1">
    <source>
        <dbReference type="SAM" id="SignalP"/>
    </source>
</evidence>
<name>A0A6P1TPU4_9FIRM</name>
<feature type="chain" id="PRO_5039716568" description="Peptidase C39-like domain-containing protein" evidence="1">
    <location>
        <begin position="22"/>
        <end position="410"/>
    </location>
</feature>
<feature type="signal peptide" evidence="1">
    <location>
        <begin position="1"/>
        <end position="21"/>
    </location>
</feature>
<dbReference type="EMBL" id="CP048000">
    <property type="protein sequence ID" value="QHQ61816.1"/>
    <property type="molecule type" value="Genomic_DNA"/>
</dbReference>
<dbReference type="Proteomes" id="UP000464314">
    <property type="component" value="Chromosome"/>
</dbReference>
<evidence type="ECO:0008006" key="4">
    <source>
        <dbReference type="Google" id="ProtNLM"/>
    </source>
</evidence>
<dbReference type="AlphaFoldDB" id="A0A6P1TPU4"/>
<protein>
    <recommendedName>
        <fullName evidence="4">Peptidase C39-like domain-containing protein</fullName>
    </recommendedName>
</protein>
<evidence type="ECO:0000313" key="2">
    <source>
        <dbReference type="EMBL" id="QHQ61816.1"/>
    </source>
</evidence>
<dbReference type="KEGG" id="anr:Ana3638_14385"/>
<reference evidence="2 3" key="1">
    <citation type="submission" date="2020-01" db="EMBL/GenBank/DDBJ databases">
        <title>Genome analysis of Anaerocolumna sp. CBA3638.</title>
        <authorList>
            <person name="Kim J."/>
            <person name="Roh S.W."/>
        </authorList>
    </citation>
    <scope>NUCLEOTIDE SEQUENCE [LARGE SCALE GENOMIC DNA]</scope>
    <source>
        <strain evidence="2 3">CBA3638</strain>
    </source>
</reference>
<gene>
    <name evidence="2" type="ORF">Ana3638_14385</name>
</gene>
<dbReference type="RefSeq" id="WP_161838641.1">
    <property type="nucleotide sequence ID" value="NZ_CP048000.1"/>
</dbReference>